<evidence type="ECO:0000313" key="8">
    <source>
        <dbReference type="Proteomes" id="UP000000598"/>
    </source>
</evidence>
<dbReference type="InterPro" id="IPR011084">
    <property type="entry name" value="DRMBL"/>
</dbReference>
<dbReference type="EMBL" id="CR382126">
    <property type="protein sequence ID" value="CAG98556.1"/>
    <property type="molecule type" value="Genomic_DNA"/>
</dbReference>
<evidence type="ECO:0000256" key="4">
    <source>
        <dbReference type="ARBA" id="ARBA00023204"/>
    </source>
</evidence>
<keyword evidence="5" id="KW-0539">Nucleus</keyword>
<keyword evidence="3" id="KW-0227">DNA damage</keyword>
<dbReference type="InParanoid" id="Q6CJP1"/>
<evidence type="ECO:0000313" key="7">
    <source>
        <dbReference type="EMBL" id="CAG98556.1"/>
    </source>
</evidence>
<protein>
    <submittedName>
        <fullName evidence="7">KLLA0F17094p</fullName>
    </submittedName>
</protein>
<dbReference type="CDD" id="cd16273">
    <property type="entry name" value="SNM1A-1C-like_MBL-fold"/>
    <property type="match status" value="1"/>
</dbReference>
<evidence type="ECO:0000256" key="1">
    <source>
        <dbReference type="ARBA" id="ARBA00004123"/>
    </source>
</evidence>
<gene>
    <name evidence="7" type="ORF">KLLA0_F17094g</name>
</gene>
<accession>Q6CJP1</accession>
<dbReference type="Gene3D" id="3.60.15.10">
    <property type="entry name" value="Ribonuclease Z/Hydroxyacylglutathione hydrolase-like"/>
    <property type="match status" value="1"/>
</dbReference>
<evidence type="ECO:0000256" key="3">
    <source>
        <dbReference type="ARBA" id="ARBA00022763"/>
    </source>
</evidence>
<dbReference type="GO" id="GO:0006303">
    <property type="term" value="P:double-strand break repair via nonhomologous end joining"/>
    <property type="evidence" value="ECO:0007669"/>
    <property type="project" value="TreeGrafter"/>
</dbReference>
<dbReference type="Pfam" id="PF07522">
    <property type="entry name" value="DRMBL"/>
    <property type="match status" value="1"/>
</dbReference>
<keyword evidence="8" id="KW-1185">Reference proteome</keyword>
<reference evidence="7 8" key="1">
    <citation type="journal article" date="2004" name="Nature">
        <title>Genome evolution in yeasts.</title>
        <authorList>
            <consortium name="Genolevures"/>
            <person name="Dujon B."/>
            <person name="Sherman D."/>
            <person name="Fischer G."/>
            <person name="Durrens P."/>
            <person name="Casaregola S."/>
            <person name="Lafontaine I."/>
            <person name="de Montigny J."/>
            <person name="Marck C."/>
            <person name="Neuveglise C."/>
            <person name="Talla E."/>
            <person name="Goffard N."/>
            <person name="Frangeul L."/>
            <person name="Aigle M."/>
            <person name="Anthouard V."/>
            <person name="Babour A."/>
            <person name="Barbe V."/>
            <person name="Barnay S."/>
            <person name="Blanchin S."/>
            <person name="Beckerich J.M."/>
            <person name="Beyne E."/>
            <person name="Bleykasten C."/>
            <person name="Boisrame A."/>
            <person name="Boyer J."/>
            <person name="Cattolico L."/>
            <person name="Confanioleri F."/>
            <person name="de Daruvar A."/>
            <person name="Despons L."/>
            <person name="Fabre E."/>
            <person name="Fairhead C."/>
            <person name="Ferry-Dumazet H."/>
            <person name="Groppi A."/>
            <person name="Hantraye F."/>
            <person name="Hennequin C."/>
            <person name="Jauniaux N."/>
            <person name="Joyet P."/>
            <person name="Kachouri R."/>
            <person name="Kerrest A."/>
            <person name="Koszul R."/>
            <person name="Lemaire M."/>
            <person name="Lesur I."/>
            <person name="Ma L."/>
            <person name="Muller H."/>
            <person name="Nicaud J.M."/>
            <person name="Nikolski M."/>
            <person name="Oztas S."/>
            <person name="Ozier-Kalogeropoulos O."/>
            <person name="Pellenz S."/>
            <person name="Potier S."/>
            <person name="Richard G.F."/>
            <person name="Straub M.L."/>
            <person name="Suleau A."/>
            <person name="Swennene D."/>
            <person name="Tekaia F."/>
            <person name="Wesolowski-Louvel M."/>
            <person name="Westhof E."/>
            <person name="Wirth B."/>
            <person name="Zeniou-Meyer M."/>
            <person name="Zivanovic I."/>
            <person name="Bolotin-Fukuhara M."/>
            <person name="Thierry A."/>
            <person name="Bouchier C."/>
            <person name="Caudron B."/>
            <person name="Scarpelli C."/>
            <person name="Gaillardin C."/>
            <person name="Weissenbach J."/>
            <person name="Wincker P."/>
            <person name="Souciet J.L."/>
        </authorList>
    </citation>
    <scope>NUCLEOTIDE SEQUENCE [LARGE SCALE GENOMIC DNA]</scope>
    <source>
        <strain evidence="8">ATCC 8585 / CBS 2359 / DSM 70799 / NBRC 1267 / NRRL Y-1140 / WM37</strain>
    </source>
</reference>
<dbReference type="SUPFAM" id="SSF56281">
    <property type="entry name" value="Metallo-hydrolase/oxidoreductase"/>
    <property type="match status" value="1"/>
</dbReference>
<dbReference type="STRING" id="284590.Q6CJP1"/>
<dbReference type="InterPro" id="IPR001279">
    <property type="entry name" value="Metallo-B-lactamas"/>
</dbReference>
<sequence>MKRVTKRVQRTQSRTLFDLKFVRLKTSVATSTTSNEIIDLTQEDEYDGTDTDYVTADFTSCLEREASVDPETPVAGGSQDVKIEGKISQAQEVEVQVQVHGQAQPKSEPAVVDKTSRKKSMAWFKKLSFSDITVVVDSFNCDKEPNIDLYFLSHFHADHYGGLKKSWSHGTTIYTSVYTANLVKWKFKVNQCKLIGLSLNEWHSVSNEVRVILLDANHCPGSVIFLFHDLRRNSFVLHTGDFRANERIITEVNSLLQGNSLSLIYLDTTYLNPFFKFPALPKVCEVTADFASLLAENGLNTFLNRSDSQRSISQYLGLSQTKPILFVVLSYSIGKEHLAISIAKKLKTQLYVPHTKYQLVKQYISWFPEGLLTTDHKSSNVHLVAMHTDLDKYLSQLSNMFDSIVVFRPTGWTFSNQYDKSYTLWDEFERKNWVKDTLSGETPFAIDYFTKQKRSQGKIYHFNVPYSEHSSFKDLCLFSTKLKWDKIIPTVNLSQYREMARWFEIWKSYKGSQ</sequence>
<dbReference type="GO" id="GO:0003684">
    <property type="term" value="F:damaged DNA binding"/>
    <property type="evidence" value="ECO:0007669"/>
    <property type="project" value="TreeGrafter"/>
</dbReference>
<dbReference type="PaxDb" id="284590-Q6CJP1"/>
<keyword evidence="4" id="KW-0234">DNA repair</keyword>
<dbReference type="GO" id="GO:0005634">
    <property type="term" value="C:nucleus"/>
    <property type="evidence" value="ECO:0007669"/>
    <property type="project" value="UniProtKB-SubCell"/>
</dbReference>
<evidence type="ECO:0000256" key="2">
    <source>
        <dbReference type="ARBA" id="ARBA00010304"/>
    </source>
</evidence>
<proteinExistence type="inferred from homology"/>
<dbReference type="KEGG" id="kla:KLLA0_F17094g"/>
<dbReference type="PANTHER" id="PTHR23240">
    <property type="entry name" value="DNA CROSS-LINK REPAIR PROTEIN PSO2/SNM1-RELATED"/>
    <property type="match status" value="1"/>
</dbReference>
<dbReference type="InterPro" id="IPR036866">
    <property type="entry name" value="RibonucZ/Hydroxyglut_hydro"/>
</dbReference>
<dbReference type="eggNOG" id="KOG1361">
    <property type="taxonomic scope" value="Eukaryota"/>
</dbReference>
<name>Q6CJP1_KLULA</name>
<dbReference type="AlphaFoldDB" id="Q6CJP1"/>
<dbReference type="GO" id="GO:0036297">
    <property type="term" value="P:interstrand cross-link repair"/>
    <property type="evidence" value="ECO:0007669"/>
    <property type="project" value="TreeGrafter"/>
</dbReference>
<evidence type="ECO:0000256" key="5">
    <source>
        <dbReference type="ARBA" id="ARBA00023242"/>
    </source>
</evidence>
<dbReference type="GO" id="GO:0035312">
    <property type="term" value="F:5'-3' DNA exonuclease activity"/>
    <property type="evidence" value="ECO:0007669"/>
    <property type="project" value="TreeGrafter"/>
</dbReference>
<comment type="subcellular location">
    <subcellularLocation>
        <location evidence="1">Nucleus</location>
    </subcellularLocation>
</comment>
<dbReference type="HOGENOM" id="CLU_005260_7_0_1"/>
<organism evidence="7 8">
    <name type="scientific">Kluyveromyces lactis (strain ATCC 8585 / CBS 2359 / DSM 70799 / NBRC 1267 / NRRL Y-1140 / WM37)</name>
    <name type="common">Yeast</name>
    <name type="synonym">Candida sphaerica</name>
    <dbReference type="NCBI Taxonomy" id="284590"/>
    <lineage>
        <taxon>Eukaryota</taxon>
        <taxon>Fungi</taxon>
        <taxon>Dikarya</taxon>
        <taxon>Ascomycota</taxon>
        <taxon>Saccharomycotina</taxon>
        <taxon>Saccharomycetes</taxon>
        <taxon>Saccharomycetales</taxon>
        <taxon>Saccharomycetaceae</taxon>
        <taxon>Kluyveromyces</taxon>
    </lineage>
</organism>
<comment type="similarity">
    <text evidence="2">Belongs to the DNA repair metallo-beta-lactamase (DRMBL) family.</text>
</comment>
<dbReference type="OMA" id="KSGPIYC"/>
<feature type="domain" description="Metallo-beta-lactamase" evidence="6">
    <location>
        <begin position="119"/>
        <end position="280"/>
    </location>
</feature>
<dbReference type="SMART" id="SM00849">
    <property type="entry name" value="Lactamase_B"/>
    <property type="match status" value="1"/>
</dbReference>
<dbReference type="Proteomes" id="UP000000598">
    <property type="component" value="Chromosome F"/>
</dbReference>
<dbReference type="Gene3D" id="3.40.50.12650">
    <property type="match status" value="1"/>
</dbReference>
<dbReference type="PANTHER" id="PTHR23240:SF6">
    <property type="entry name" value="DNA CROSS-LINK REPAIR 1A PROTEIN"/>
    <property type="match status" value="1"/>
</dbReference>
<dbReference type="FunCoup" id="Q6CJP1">
    <property type="interactions" value="231"/>
</dbReference>
<evidence type="ECO:0000259" key="6">
    <source>
        <dbReference type="SMART" id="SM00849"/>
    </source>
</evidence>